<dbReference type="Proteomes" id="UP000886476">
    <property type="component" value="Unassembled WGS sequence"/>
</dbReference>
<evidence type="ECO:0000313" key="2">
    <source>
        <dbReference type="Proteomes" id="UP000886476"/>
    </source>
</evidence>
<comment type="caution">
    <text evidence="1">The sequence shown here is derived from an EMBL/GenBank/DDBJ whole genome shotgun (WGS) entry which is preliminary data.</text>
</comment>
<organism evidence="1 2">
    <name type="scientific">Bradyrhizobium aeschynomenes</name>
    <dbReference type="NCBI Taxonomy" id="2734909"/>
    <lineage>
        <taxon>Bacteria</taxon>
        <taxon>Pseudomonadati</taxon>
        <taxon>Pseudomonadota</taxon>
        <taxon>Alphaproteobacteria</taxon>
        <taxon>Hyphomicrobiales</taxon>
        <taxon>Nitrobacteraceae</taxon>
        <taxon>Bradyrhizobium</taxon>
    </lineage>
</organism>
<keyword evidence="2" id="KW-1185">Reference proteome</keyword>
<protein>
    <submittedName>
        <fullName evidence="1">Uncharacterized protein</fullName>
    </submittedName>
</protein>
<proteinExistence type="predicted"/>
<evidence type="ECO:0000313" key="1">
    <source>
        <dbReference type="EMBL" id="NPU65436.1"/>
    </source>
</evidence>
<dbReference type="EMBL" id="JABFDN010000002">
    <property type="protein sequence ID" value="NPU65436.1"/>
    <property type="molecule type" value="Genomic_DNA"/>
</dbReference>
<gene>
    <name evidence="1" type="ORF">HL667_10560</name>
</gene>
<sequence length="109" mass="11970">MIVLGKQLEEALAKIRASHDPASPDHLHRLETMLADLAPVEQAIMGTPARTIAGLGVKARHAAYVVSEYWDAPLDQTDWHARAIRSLIEAVCEVASVPYSFEPNPTEQN</sequence>
<name>A0ABX2CB14_9BRAD</name>
<reference evidence="1" key="1">
    <citation type="submission" date="2020-05" db="EMBL/GenBank/DDBJ databases">
        <title>Nod-independent and nitrogen-fixing Bradyrhizobium aeschynomene sp. nov. isolated from nodules of Aeschynomene indica.</title>
        <authorList>
            <person name="Zhang Z."/>
        </authorList>
    </citation>
    <scope>NUCLEOTIDE SEQUENCE</scope>
    <source>
        <strain evidence="1">83012</strain>
    </source>
</reference>
<accession>A0ABX2CB14</accession>